<feature type="compositionally biased region" description="Low complexity" evidence="1">
    <location>
        <begin position="580"/>
        <end position="598"/>
    </location>
</feature>
<gene>
    <name evidence="2" type="ORF">A4X13_0g3191</name>
</gene>
<feature type="compositionally biased region" description="Low complexity" evidence="1">
    <location>
        <begin position="52"/>
        <end position="65"/>
    </location>
</feature>
<dbReference type="Proteomes" id="UP000077521">
    <property type="component" value="Unassembled WGS sequence"/>
</dbReference>
<proteinExistence type="predicted"/>
<protein>
    <submittedName>
        <fullName evidence="2">Uncharacterized protein</fullName>
    </submittedName>
</protein>
<feature type="region of interest" description="Disordered" evidence="1">
    <location>
        <begin position="992"/>
        <end position="1015"/>
    </location>
</feature>
<feature type="compositionally biased region" description="Low complexity" evidence="1">
    <location>
        <begin position="391"/>
        <end position="400"/>
    </location>
</feature>
<feature type="compositionally biased region" description="Low complexity" evidence="1">
    <location>
        <begin position="1117"/>
        <end position="1130"/>
    </location>
</feature>
<feature type="region of interest" description="Disordered" evidence="1">
    <location>
        <begin position="307"/>
        <end position="400"/>
    </location>
</feature>
<feature type="compositionally biased region" description="Basic and acidic residues" evidence="1">
    <location>
        <begin position="1385"/>
        <end position="1399"/>
    </location>
</feature>
<feature type="compositionally biased region" description="Polar residues" evidence="1">
    <location>
        <begin position="71"/>
        <end position="93"/>
    </location>
</feature>
<name>A0A177TGB0_9BASI</name>
<feature type="region of interest" description="Disordered" evidence="1">
    <location>
        <begin position="689"/>
        <end position="727"/>
    </location>
</feature>
<feature type="compositionally biased region" description="Low complexity" evidence="1">
    <location>
        <begin position="1372"/>
        <end position="1384"/>
    </location>
</feature>
<feature type="compositionally biased region" description="Polar residues" evidence="1">
    <location>
        <begin position="307"/>
        <end position="318"/>
    </location>
</feature>
<feature type="compositionally biased region" description="Basic residues" evidence="1">
    <location>
        <begin position="482"/>
        <end position="495"/>
    </location>
</feature>
<feature type="region of interest" description="Disordered" evidence="1">
    <location>
        <begin position="791"/>
        <end position="848"/>
    </location>
</feature>
<feature type="compositionally biased region" description="Basic and acidic residues" evidence="1">
    <location>
        <begin position="1520"/>
        <end position="1547"/>
    </location>
</feature>
<feature type="compositionally biased region" description="Low complexity" evidence="1">
    <location>
        <begin position="1311"/>
        <end position="1322"/>
    </location>
</feature>
<feature type="compositionally biased region" description="Polar residues" evidence="1">
    <location>
        <begin position="1001"/>
        <end position="1015"/>
    </location>
</feature>
<evidence type="ECO:0000313" key="2">
    <source>
        <dbReference type="EMBL" id="KAE8255031.1"/>
    </source>
</evidence>
<feature type="compositionally biased region" description="Low complexity" evidence="1">
    <location>
        <begin position="1259"/>
        <end position="1276"/>
    </location>
</feature>
<feature type="region of interest" description="Disordered" evidence="1">
    <location>
        <begin position="1479"/>
        <end position="1554"/>
    </location>
</feature>
<feature type="region of interest" description="Disordered" evidence="1">
    <location>
        <begin position="1210"/>
        <end position="1334"/>
    </location>
</feature>
<feature type="compositionally biased region" description="Low complexity" evidence="1">
    <location>
        <begin position="1063"/>
        <end position="1084"/>
    </location>
</feature>
<evidence type="ECO:0000313" key="3">
    <source>
        <dbReference type="Proteomes" id="UP000077521"/>
    </source>
</evidence>
<comment type="caution">
    <text evidence="2">The sequence shown here is derived from an EMBL/GenBank/DDBJ whole genome shotgun (WGS) entry which is preliminary data.</text>
</comment>
<feature type="compositionally biased region" description="Polar residues" evidence="1">
    <location>
        <begin position="173"/>
        <end position="186"/>
    </location>
</feature>
<feature type="compositionally biased region" description="Polar residues" evidence="1">
    <location>
        <begin position="1323"/>
        <end position="1334"/>
    </location>
</feature>
<feature type="compositionally biased region" description="Polar residues" evidence="1">
    <location>
        <begin position="1489"/>
        <end position="1504"/>
    </location>
</feature>
<sequence>MLMASHIGDSPARPASTYESNFPAGPPAASSSSHSHFPTAGGRPAYIPPRQSSTATHTSGSSAGAVLSPHSYGSLSRASPQGSAPPVSSSSYFHRSHDPEESSSRQPPPQRAPHRSGSISGLRFMSITKAPRALKRLASAGGGALREGSPHSQQLSPNLANEDIGSSIGHGSVLSSTHHSNLSRSGTDLHSHHDHRADVDENRQQPKSKGFSKMFRLGSSSNSKSHARDDSVTSSENTLERKTSRLRDTNSVEQLALLAQGPVGGSSSSLRRKTSFTLRRRAPSLSNFAFPNSGSATPVTYIHSAANSDTGHSASTHRAVSALGPSASTDAIVISKPSAGKSGDGEEPRRHYPPPSASTGSAAASYGLSRSQGVGSIRRKPVPERNLSVDSSMLLQPSSFSSPSRIRLQEAAAAADSAHAAANVYTDQLLYTGHNYGYESAATVDTSVGRPSQLSSTTSSPTRGDRSAETDEAVSPGSKTMSRIRKLSLRRKKQPKGSTAEDLASMPTGEGLHHMRNPSALDVRSPGQGSNLTGAEIDSPISYLSPGGTTDRDVYSPTSPSVRSIMVKGVHVPAPVADEAGAPRSAPPSSSTFSGLSRMTSLRKRTREASSPEMSNPAVGASRSTSPQKVFHAENDIQQQQPPAIDSQVEAANQAGFAAGPAGKPVTLKRSGSVGGNFLSRSNSFLSKASSSTFGGSRRTKVSREGSAGKLSISGPVHLGADGEESEVGRLGGGATVITGGPAEAFAMLAARSANPGAAYVRSATTPVPGMVSMPDSPGSTPVALVSTSPTPFSVMRRHGPSPVVDSGSATMEGPVGDPYLPKSATPSAHQSPVMSTRILSPPPRKSLTSVRSVTPLIAPDVILPSDMKNGNVGGGGGGGEYGAAAPQVKMFVKAELAQQLDKVLQHPEAPTRKLAHNHSRTLTPHAHQVNTSMLPPDLIGEPFAKVSTSATTSVLGPGSIGLGKVKLSRGSIDVGSGSGVASNAPIVTIGPLNGSGPSPRRNSTDAFSFPNNSLSVKGSETPLYGLGFEEGETHDLSMDSRLGVLRKEPRDVPTSPHSHTTASPAISSDSASDAAGLGGVSSSRQARPDRPGRNHGRARTVSLASLLGLGLPDSASTNSAATSAAGLGSPTVGSQGAGQVQPEGGHITFLQRLHERKGSVPEVTSSNLSQANVSREELDEEFAVGLDSRRGSVHDVDSGMGLLSPNFGRTGVASGQSSRPISYATSGHEASNGHHTGPQPHQHQQTTRAWVGNGPRRGSIGAAQALGSSAASGSHAYERSTEDDFVPELPQTHSAGGTSARHSIQSQGVASSAHGHGYSHSRNGSNAYASSEAPSLDTDADAASVWDAQVVMASRIEVQRGGLGSGRNENHPAAAAASQSQPQHHLDAGHPGDASERPVSLDDLQRAVLVAETEREAASESAKVIGGQTLRPHVVDDAPLRYSRQAELMSTGDGDDSLLAEGRQGTDIDFSHASLTNADTDAEGEGSPSVQQGAESTRGSTGSRKPARKISYATAEEAIAARRQEQAEREERQRVRENKRQADRQARYATKKKTDPLLATRLALFGLQPPESGSSGAEQQPVSTDGMGTPFESLDLGKPEKDGGRVEDDSALPRVAVHDADAEYGGSSRVQKLSDQRPLLDASDLVDMDELDVPCESTGRDDAASMMVKHESSVLDHHQQVRVSITEPNAYSPGADLSQDTMDRHSGDYGGMGVNSDWYSSADSQNRHTSSLMPSVPVDAHRLSAASSQFPDFVTTMSHHN</sequence>
<dbReference type="EMBL" id="LWDF02000172">
    <property type="protein sequence ID" value="KAE8255031.1"/>
    <property type="molecule type" value="Genomic_DNA"/>
</dbReference>
<feature type="compositionally biased region" description="Polar residues" evidence="1">
    <location>
        <begin position="1292"/>
        <end position="1310"/>
    </location>
</feature>
<evidence type="ECO:0000256" key="1">
    <source>
        <dbReference type="SAM" id="MobiDB-lite"/>
    </source>
</evidence>
<feature type="region of interest" description="Disordered" evidence="1">
    <location>
        <begin position="1568"/>
        <end position="1592"/>
    </location>
</feature>
<feature type="compositionally biased region" description="Polar residues" evidence="1">
    <location>
        <begin position="1214"/>
        <end position="1230"/>
    </location>
</feature>
<feature type="region of interest" description="Disordered" evidence="1">
    <location>
        <begin position="444"/>
        <end position="556"/>
    </location>
</feature>
<feature type="region of interest" description="Disordered" evidence="1">
    <location>
        <begin position="1049"/>
        <end position="1099"/>
    </location>
</feature>
<feature type="compositionally biased region" description="Low complexity" evidence="1">
    <location>
        <begin position="27"/>
        <end position="41"/>
    </location>
</feature>
<feature type="compositionally biased region" description="Polar residues" evidence="1">
    <location>
        <begin position="150"/>
        <end position="159"/>
    </location>
</feature>
<feature type="compositionally biased region" description="Polar residues" evidence="1">
    <location>
        <begin position="1572"/>
        <end position="1584"/>
    </location>
</feature>
<reference evidence="2" key="2">
    <citation type="journal article" date="2019" name="IMA Fungus">
        <title>Genome sequencing and comparison of five Tilletia species to identify candidate genes for the detection of regulated species infecting wheat.</title>
        <authorList>
            <person name="Nguyen H.D.T."/>
            <person name="Sultana T."/>
            <person name="Kesanakurti P."/>
            <person name="Hambleton S."/>
        </authorList>
    </citation>
    <scope>NUCLEOTIDE SEQUENCE</scope>
    <source>
        <strain evidence="2">DAOMC 236416</strain>
    </source>
</reference>
<feature type="compositionally biased region" description="Polar residues" evidence="1">
    <location>
        <begin position="444"/>
        <end position="454"/>
    </location>
</feature>
<keyword evidence="3" id="KW-1185">Reference proteome</keyword>
<accession>A0A177TGB0</accession>
<feature type="compositionally biased region" description="Basic and acidic residues" evidence="1">
    <location>
        <begin position="187"/>
        <end position="204"/>
    </location>
</feature>
<reference evidence="2" key="1">
    <citation type="submission" date="2016-04" db="EMBL/GenBank/DDBJ databases">
        <authorList>
            <person name="Nguyen H.D."/>
            <person name="Samba Siva P."/>
            <person name="Cullis J."/>
            <person name="Levesque C.A."/>
            <person name="Hambleton S."/>
        </authorList>
    </citation>
    <scope>NUCLEOTIDE SEQUENCE</scope>
    <source>
        <strain evidence="2">DAOMC 236416</strain>
    </source>
</reference>
<feature type="region of interest" description="Disordered" evidence="1">
    <location>
        <begin position="1"/>
        <end position="247"/>
    </location>
</feature>
<organism evidence="2 3">
    <name type="scientific">Tilletia indica</name>
    <dbReference type="NCBI Taxonomy" id="43049"/>
    <lineage>
        <taxon>Eukaryota</taxon>
        <taxon>Fungi</taxon>
        <taxon>Dikarya</taxon>
        <taxon>Basidiomycota</taxon>
        <taxon>Ustilaginomycotina</taxon>
        <taxon>Exobasidiomycetes</taxon>
        <taxon>Tilletiales</taxon>
        <taxon>Tilletiaceae</taxon>
        <taxon>Tilletia</taxon>
    </lineage>
</organism>
<feature type="region of interest" description="Disordered" evidence="1">
    <location>
        <begin position="577"/>
        <end position="628"/>
    </location>
</feature>
<feature type="compositionally biased region" description="Low complexity" evidence="1">
    <location>
        <begin position="1234"/>
        <end position="1248"/>
    </location>
</feature>
<feature type="compositionally biased region" description="Basic and acidic residues" evidence="1">
    <location>
        <begin position="238"/>
        <end position="247"/>
    </location>
</feature>
<feature type="region of interest" description="Disordered" evidence="1">
    <location>
        <begin position="1117"/>
        <end position="1143"/>
    </location>
</feature>
<feature type="region of interest" description="Disordered" evidence="1">
    <location>
        <begin position="1362"/>
        <end position="1399"/>
    </location>
</feature>
<feature type="compositionally biased region" description="Polar residues" evidence="1">
    <location>
        <begin position="825"/>
        <end position="839"/>
    </location>
</feature>